<gene>
    <name evidence="2" type="ORF">PG986_004491</name>
</gene>
<name>A0ABR1QN80_9PEZI</name>
<reference evidence="2 3" key="1">
    <citation type="submission" date="2023-01" db="EMBL/GenBank/DDBJ databases">
        <title>Analysis of 21 Apiospora genomes using comparative genomics revels a genus with tremendous synthesis potential of carbohydrate active enzymes and secondary metabolites.</title>
        <authorList>
            <person name="Sorensen T."/>
        </authorList>
    </citation>
    <scope>NUCLEOTIDE SEQUENCE [LARGE SCALE GENOMIC DNA]</scope>
    <source>
        <strain evidence="2 3">CBS 24483</strain>
    </source>
</reference>
<evidence type="ECO:0000313" key="3">
    <source>
        <dbReference type="Proteomes" id="UP001391051"/>
    </source>
</evidence>
<evidence type="ECO:0000313" key="2">
    <source>
        <dbReference type="EMBL" id="KAK7959637.1"/>
    </source>
</evidence>
<organism evidence="2 3">
    <name type="scientific">Apiospora aurea</name>
    <dbReference type="NCBI Taxonomy" id="335848"/>
    <lineage>
        <taxon>Eukaryota</taxon>
        <taxon>Fungi</taxon>
        <taxon>Dikarya</taxon>
        <taxon>Ascomycota</taxon>
        <taxon>Pezizomycotina</taxon>
        <taxon>Sordariomycetes</taxon>
        <taxon>Xylariomycetidae</taxon>
        <taxon>Amphisphaeriales</taxon>
        <taxon>Apiosporaceae</taxon>
        <taxon>Apiospora</taxon>
    </lineage>
</organism>
<protein>
    <submittedName>
        <fullName evidence="2">Uncharacterized protein</fullName>
    </submittedName>
</protein>
<evidence type="ECO:0000256" key="1">
    <source>
        <dbReference type="SAM" id="MobiDB-lite"/>
    </source>
</evidence>
<dbReference type="GeneID" id="92073775"/>
<feature type="compositionally biased region" description="Basic and acidic residues" evidence="1">
    <location>
        <begin position="104"/>
        <end position="119"/>
    </location>
</feature>
<dbReference type="RefSeq" id="XP_066703340.1">
    <property type="nucleotide sequence ID" value="XM_066840713.1"/>
</dbReference>
<proteinExistence type="predicted"/>
<keyword evidence="3" id="KW-1185">Reference proteome</keyword>
<dbReference type="Proteomes" id="UP001391051">
    <property type="component" value="Unassembled WGS sequence"/>
</dbReference>
<feature type="region of interest" description="Disordered" evidence="1">
    <location>
        <begin position="102"/>
        <end position="131"/>
    </location>
</feature>
<sequence>MVLDDHPEYALLRNRPLEAQAFWKHGKLPPKLYESRKRRIRRLRHSRNFVEDVEDEGLRVVVCRSPSEGIERHCKLQGGPHPSYRMQTSRCWAEIEPKVTPAHSIREEAASRPTREPQRRLASKHIMSLAG</sequence>
<dbReference type="EMBL" id="JAQQWE010000003">
    <property type="protein sequence ID" value="KAK7959637.1"/>
    <property type="molecule type" value="Genomic_DNA"/>
</dbReference>
<comment type="caution">
    <text evidence="2">The sequence shown here is derived from an EMBL/GenBank/DDBJ whole genome shotgun (WGS) entry which is preliminary data.</text>
</comment>
<accession>A0ABR1QN80</accession>